<dbReference type="AlphaFoldDB" id="A0A0G4J5M2"/>
<dbReference type="PANTHER" id="PTHR19317:SF0">
    <property type="entry name" value="PRENYLATED RAB ACCEPTOR PROTEIN 1"/>
    <property type="match status" value="1"/>
</dbReference>
<dbReference type="InterPro" id="IPR004895">
    <property type="entry name" value="Prenylated_rab_accept_PRA1"/>
</dbReference>
<keyword evidence="2 5" id="KW-0812">Transmembrane</keyword>
<dbReference type="Pfam" id="PF03208">
    <property type="entry name" value="PRA1"/>
    <property type="match status" value="1"/>
</dbReference>
<dbReference type="EMBL" id="CDSF01000133">
    <property type="protein sequence ID" value="CEP02865.1"/>
    <property type="molecule type" value="Genomic_DNA"/>
</dbReference>
<keyword evidence="4 5" id="KW-0472">Membrane</keyword>
<evidence type="ECO:0000313" key="9">
    <source>
        <dbReference type="Proteomes" id="UP000290189"/>
    </source>
</evidence>
<gene>
    <name evidence="6" type="ORF">PBRA_002832</name>
    <name evidence="7" type="ORF">PLBR_LOCUS2184</name>
</gene>
<accession>A0A0G4J5M2</accession>
<dbReference type="Proteomes" id="UP000290189">
    <property type="component" value="Unassembled WGS sequence"/>
</dbReference>
<dbReference type="GO" id="GO:0005794">
    <property type="term" value="C:Golgi apparatus"/>
    <property type="evidence" value="ECO:0007669"/>
    <property type="project" value="TreeGrafter"/>
</dbReference>
<evidence type="ECO:0000256" key="3">
    <source>
        <dbReference type="ARBA" id="ARBA00022989"/>
    </source>
</evidence>
<dbReference type="GO" id="GO:0016020">
    <property type="term" value="C:membrane"/>
    <property type="evidence" value="ECO:0007669"/>
    <property type="project" value="UniProtKB-SubCell"/>
</dbReference>
<evidence type="ECO:0000313" key="7">
    <source>
        <dbReference type="EMBL" id="SPQ94969.1"/>
    </source>
</evidence>
<dbReference type="EMBL" id="OVEO01000003">
    <property type="protein sequence ID" value="SPQ94969.1"/>
    <property type="molecule type" value="Genomic_DNA"/>
</dbReference>
<feature type="transmembrane region" description="Helical" evidence="5">
    <location>
        <begin position="137"/>
        <end position="166"/>
    </location>
</feature>
<protein>
    <recommendedName>
        <fullName evidence="5">PRA1 family protein</fullName>
    </recommendedName>
</protein>
<name>A0A0G4J5M2_PLABS</name>
<keyword evidence="3 5" id="KW-1133">Transmembrane helix</keyword>
<dbReference type="Proteomes" id="UP000039324">
    <property type="component" value="Unassembled WGS sequence"/>
</dbReference>
<comment type="similarity">
    <text evidence="5">Belongs to the PRA1 family.</text>
</comment>
<geneLocation type="mitochondrion" evidence="7"/>
<comment type="subcellular location">
    <subcellularLocation>
        <location evidence="1 5">Membrane</location>
        <topology evidence="1 5">Multi-pass membrane protein</topology>
    </subcellularLocation>
</comment>
<keyword evidence="7" id="KW-0496">Mitochondrion</keyword>
<evidence type="ECO:0000256" key="4">
    <source>
        <dbReference type="ARBA" id="ARBA00023136"/>
    </source>
</evidence>
<sequence>MQASSGLFGLGAPAEKAGDMSDLASVSTAAASAALRKVLSRPWMRNLRSISSFTSKEGFSFPRTVEEAGTRLELNVQYFATNYAAVLTLLVCLVVLVTPWLLFFVIADVALWIHVLSVDVLKIPYTPYKLKGRNRHIAMGALTAFFVLFLAGTSLFLVIGLCIIAAGAHAVCHEAMVDDADLESGGPPMTGTMVDDIDDEIDGETL</sequence>
<evidence type="ECO:0000256" key="1">
    <source>
        <dbReference type="ARBA" id="ARBA00004141"/>
    </source>
</evidence>
<evidence type="ECO:0000313" key="6">
    <source>
        <dbReference type="EMBL" id="CEP02865.1"/>
    </source>
</evidence>
<organism evidence="6 8">
    <name type="scientific">Plasmodiophora brassicae</name>
    <name type="common">Clubroot disease agent</name>
    <dbReference type="NCBI Taxonomy" id="37360"/>
    <lineage>
        <taxon>Eukaryota</taxon>
        <taxon>Sar</taxon>
        <taxon>Rhizaria</taxon>
        <taxon>Endomyxa</taxon>
        <taxon>Phytomyxea</taxon>
        <taxon>Plasmodiophorida</taxon>
        <taxon>Plasmodiophoridae</taxon>
        <taxon>Plasmodiophora</taxon>
    </lineage>
</organism>
<keyword evidence="8" id="KW-1185">Reference proteome</keyword>
<evidence type="ECO:0000313" key="8">
    <source>
        <dbReference type="Proteomes" id="UP000039324"/>
    </source>
</evidence>
<proteinExistence type="inferred from homology"/>
<feature type="transmembrane region" description="Helical" evidence="5">
    <location>
        <begin position="83"/>
        <end position="116"/>
    </location>
</feature>
<evidence type="ECO:0000256" key="5">
    <source>
        <dbReference type="RuleBase" id="RU363107"/>
    </source>
</evidence>
<evidence type="ECO:0000256" key="2">
    <source>
        <dbReference type="ARBA" id="ARBA00022692"/>
    </source>
</evidence>
<dbReference type="STRING" id="37360.A0A0G4J5M2"/>
<reference evidence="6 8" key="1">
    <citation type="submission" date="2015-02" db="EMBL/GenBank/DDBJ databases">
        <authorList>
            <person name="Chooi Y.-H."/>
        </authorList>
    </citation>
    <scope>NUCLEOTIDE SEQUENCE [LARGE SCALE GENOMIC DNA]</scope>
    <source>
        <strain evidence="6">E3</strain>
    </source>
</reference>
<dbReference type="PANTHER" id="PTHR19317">
    <property type="entry name" value="PRENYLATED RAB ACCEPTOR 1-RELATED"/>
    <property type="match status" value="1"/>
</dbReference>
<dbReference type="OrthoDB" id="63113at2759"/>
<reference evidence="7 9" key="2">
    <citation type="submission" date="2018-03" db="EMBL/GenBank/DDBJ databases">
        <authorList>
            <person name="Fogelqvist J."/>
        </authorList>
    </citation>
    <scope>NUCLEOTIDE SEQUENCE [LARGE SCALE GENOMIC DNA]</scope>
</reference>